<comment type="caution">
    <text evidence="1">The sequence shown here is derived from an EMBL/GenBank/DDBJ whole genome shotgun (WGS) entry which is preliminary data.</text>
</comment>
<dbReference type="InterPro" id="IPR012349">
    <property type="entry name" value="Split_barrel_FMN-bd"/>
</dbReference>
<sequence>MDATDRPDVEKLEQTECWHLLEGHVLGRLAIVVDGHPDIFPVNYVVDNGSVVFRTAKGTKLLGALDNTPVALEIDGYDSHTELAWSVVLRGAAREVRRPEELTSANAASLEPWQGGLKDHVIRIITLNLSGRRFPVTQPDIWKTPLSDPRRASFE</sequence>
<dbReference type="InterPro" id="IPR024747">
    <property type="entry name" value="Pyridox_Oxase-rel"/>
</dbReference>
<dbReference type="RefSeq" id="WP_196397580.1">
    <property type="nucleotide sequence ID" value="NZ_JADNYM010000019.1"/>
</dbReference>
<evidence type="ECO:0000313" key="1">
    <source>
        <dbReference type="EMBL" id="MBG0740645.1"/>
    </source>
</evidence>
<dbReference type="AlphaFoldDB" id="A0A931CQQ2"/>
<keyword evidence="2" id="KW-1185">Reference proteome</keyword>
<name>A0A931CQQ2_9MICC</name>
<accession>A0A931CQQ2</accession>
<dbReference type="Proteomes" id="UP000655366">
    <property type="component" value="Unassembled WGS sequence"/>
</dbReference>
<dbReference type="Gene3D" id="2.30.110.10">
    <property type="entry name" value="Electron Transport, Fmn-binding Protein, Chain A"/>
    <property type="match status" value="1"/>
</dbReference>
<reference evidence="1 2" key="1">
    <citation type="submission" date="2020-11" db="EMBL/GenBank/DDBJ databases">
        <title>Arthrobacter antarcticus sp. nov., isolated from Antarctic Soil.</title>
        <authorList>
            <person name="Li J."/>
        </authorList>
    </citation>
    <scope>NUCLEOTIDE SEQUENCE [LARGE SCALE GENOMIC DNA]</scope>
    <source>
        <strain evidence="1 2">Z1-20</strain>
    </source>
</reference>
<protein>
    <submittedName>
        <fullName evidence="1">Pyridoxamine 5'-phosphate oxidase family protein</fullName>
    </submittedName>
</protein>
<evidence type="ECO:0000313" key="2">
    <source>
        <dbReference type="Proteomes" id="UP000655366"/>
    </source>
</evidence>
<dbReference type="EMBL" id="JADNYM010000019">
    <property type="protein sequence ID" value="MBG0740645.1"/>
    <property type="molecule type" value="Genomic_DNA"/>
</dbReference>
<organism evidence="1 2">
    <name type="scientific">Arthrobacter terrae</name>
    <dbReference type="NCBI Taxonomy" id="2935737"/>
    <lineage>
        <taxon>Bacteria</taxon>
        <taxon>Bacillati</taxon>
        <taxon>Actinomycetota</taxon>
        <taxon>Actinomycetes</taxon>
        <taxon>Micrococcales</taxon>
        <taxon>Micrococcaceae</taxon>
        <taxon>Arthrobacter</taxon>
    </lineage>
</organism>
<dbReference type="Pfam" id="PF12900">
    <property type="entry name" value="Pyridox_ox_2"/>
    <property type="match status" value="1"/>
</dbReference>
<gene>
    <name evidence="1" type="ORF">IV500_14790</name>
</gene>
<proteinExistence type="predicted"/>
<dbReference type="SUPFAM" id="SSF50475">
    <property type="entry name" value="FMN-binding split barrel"/>
    <property type="match status" value="1"/>
</dbReference>